<dbReference type="EMBL" id="JASMRN010000004">
    <property type="protein sequence ID" value="MEZ7514919.1"/>
    <property type="molecule type" value="Genomic_DNA"/>
</dbReference>
<keyword evidence="2" id="KW-1185">Reference proteome</keyword>
<name>A0ABV4KB90_9FLAO</name>
<protein>
    <recommendedName>
        <fullName evidence="3">Peptidase MA superfamily protein</fullName>
    </recommendedName>
</protein>
<dbReference type="RefSeq" id="WP_371569067.1">
    <property type="nucleotide sequence ID" value="NZ_JASMRN010000004.1"/>
</dbReference>
<gene>
    <name evidence="1" type="ORF">QO192_06435</name>
</gene>
<evidence type="ECO:0000313" key="1">
    <source>
        <dbReference type="EMBL" id="MEZ7514919.1"/>
    </source>
</evidence>
<organism evidence="1 2">
    <name type="scientific">Flavobacterium frigidarium</name>
    <dbReference type="NCBI Taxonomy" id="99286"/>
    <lineage>
        <taxon>Bacteria</taxon>
        <taxon>Pseudomonadati</taxon>
        <taxon>Bacteroidota</taxon>
        <taxon>Flavobacteriia</taxon>
        <taxon>Flavobacteriales</taxon>
        <taxon>Flavobacteriaceae</taxon>
        <taxon>Flavobacterium</taxon>
    </lineage>
</organism>
<comment type="caution">
    <text evidence="1">The sequence shown here is derived from an EMBL/GenBank/DDBJ whole genome shotgun (WGS) entry which is preliminary data.</text>
</comment>
<dbReference type="Proteomes" id="UP001568894">
    <property type="component" value="Unassembled WGS sequence"/>
</dbReference>
<proteinExistence type="predicted"/>
<evidence type="ECO:0008006" key="3">
    <source>
        <dbReference type="Google" id="ProtNLM"/>
    </source>
</evidence>
<reference evidence="1 2" key="1">
    <citation type="submission" date="2023-05" db="EMBL/GenBank/DDBJ databases">
        <title>Adaptations of aquatic viruses from atmosphere-close ecosystems of the Central Arctic Ocean.</title>
        <authorList>
            <person name="Rahlff J."/>
            <person name="Holmfeldt K."/>
        </authorList>
    </citation>
    <scope>NUCLEOTIDE SEQUENCE [LARGE SCALE GENOMIC DNA]</scope>
    <source>
        <strain evidence="1 2">Arc14</strain>
    </source>
</reference>
<accession>A0ABV4KB90</accession>
<evidence type="ECO:0000313" key="2">
    <source>
        <dbReference type="Proteomes" id="UP001568894"/>
    </source>
</evidence>
<sequence>MYPDDKTTTASFTGKILMLNLIDSFVNGYKVKDGIIIAQYVNKNQNNAIICKDIIIDGVTFTDYDVVIVTNYYHNSRNSINFMSLYTGFAYTGFESDGYGMNWDYGNGGSGGGPSNTEPVVYDKIIHELTGKAKYLNALLDKNGDSFVKNLLANFKGKSEFNIQIVSKDKVTTLDENGIIKEINGKTIYTPGSTLLTIEISTTRKDEHSALEAARTILHEYVHADIFRKLNTASSLVGERAVDFKTTYDAYGNQHGVMASLYINSMKEALKGFHKTVLTNDYNGYVKYFEEEPSDAFYEAMAWNGLKENNVKAWVDLPADKKASIESLVKRGNLLTKTAPCPN</sequence>